<proteinExistence type="predicted"/>
<organism evidence="2 3">
    <name type="scientific">Ficus carica</name>
    <name type="common">Common fig</name>
    <dbReference type="NCBI Taxonomy" id="3494"/>
    <lineage>
        <taxon>Eukaryota</taxon>
        <taxon>Viridiplantae</taxon>
        <taxon>Streptophyta</taxon>
        <taxon>Embryophyta</taxon>
        <taxon>Tracheophyta</taxon>
        <taxon>Spermatophyta</taxon>
        <taxon>Magnoliopsida</taxon>
        <taxon>eudicotyledons</taxon>
        <taxon>Gunneridae</taxon>
        <taxon>Pentapetalae</taxon>
        <taxon>rosids</taxon>
        <taxon>fabids</taxon>
        <taxon>Rosales</taxon>
        <taxon>Moraceae</taxon>
        <taxon>Ficeae</taxon>
        <taxon>Ficus</taxon>
    </lineage>
</organism>
<reference evidence="2" key="1">
    <citation type="submission" date="2023-07" db="EMBL/GenBank/DDBJ databases">
        <title>draft genome sequence of fig (Ficus carica).</title>
        <authorList>
            <person name="Takahashi T."/>
            <person name="Nishimura K."/>
        </authorList>
    </citation>
    <scope>NUCLEOTIDE SEQUENCE</scope>
</reference>
<evidence type="ECO:0000313" key="2">
    <source>
        <dbReference type="EMBL" id="GMN56633.1"/>
    </source>
</evidence>
<gene>
    <name evidence="2" type="ORF">TIFTF001_025749</name>
</gene>
<dbReference type="Proteomes" id="UP001187192">
    <property type="component" value="Unassembled WGS sequence"/>
</dbReference>
<evidence type="ECO:0000313" key="3">
    <source>
        <dbReference type="Proteomes" id="UP001187192"/>
    </source>
</evidence>
<sequence length="125" mass="13751">MFFQNPQAGNCSGEKKTPDLYSGGGERRSCPQWLFFEKPTGWQTRTTAHRDLQIQRLSPILRRDSLAPPSETVDFIVIPRDLSRDCPRGPLTVGLKSISSAILGQGDGGWSVEGLPDFGSPTTLF</sequence>
<feature type="compositionally biased region" description="Polar residues" evidence="1">
    <location>
        <begin position="1"/>
        <end position="10"/>
    </location>
</feature>
<feature type="region of interest" description="Disordered" evidence="1">
    <location>
        <begin position="1"/>
        <end position="25"/>
    </location>
</feature>
<comment type="caution">
    <text evidence="2">The sequence shown here is derived from an EMBL/GenBank/DDBJ whole genome shotgun (WGS) entry which is preliminary data.</text>
</comment>
<protein>
    <submittedName>
        <fullName evidence="2">Uncharacterized protein</fullName>
    </submittedName>
</protein>
<keyword evidence="3" id="KW-1185">Reference proteome</keyword>
<name>A0AA88DEG8_FICCA</name>
<accession>A0AA88DEG8</accession>
<dbReference type="AlphaFoldDB" id="A0AA88DEG8"/>
<evidence type="ECO:0000256" key="1">
    <source>
        <dbReference type="SAM" id="MobiDB-lite"/>
    </source>
</evidence>
<dbReference type="EMBL" id="BTGU01000064">
    <property type="protein sequence ID" value="GMN56633.1"/>
    <property type="molecule type" value="Genomic_DNA"/>
</dbReference>